<keyword evidence="5" id="KW-0456">Lyase</keyword>
<dbReference type="InterPro" id="IPR001765">
    <property type="entry name" value="Carbonic_anhydrase"/>
</dbReference>
<dbReference type="CDD" id="cd00884">
    <property type="entry name" value="beta_CA_cladeB"/>
    <property type="match status" value="1"/>
</dbReference>
<organism evidence="8 9">
    <name type="scientific">Candidatus Lambdaproteobacteria bacterium RIFOXYD2_FULL_56_26</name>
    <dbReference type="NCBI Taxonomy" id="1817773"/>
    <lineage>
        <taxon>Bacteria</taxon>
        <taxon>Pseudomonadati</taxon>
        <taxon>Pseudomonadota</taxon>
        <taxon>Candidatus Lambdaproteobacteria</taxon>
    </lineage>
</organism>
<feature type="binding site" evidence="7">
    <location>
        <position position="103"/>
    </location>
    <ligand>
        <name>Zn(2+)</name>
        <dbReference type="ChEBI" id="CHEBI:29105"/>
    </ligand>
</feature>
<dbReference type="PANTHER" id="PTHR11002">
    <property type="entry name" value="CARBONIC ANHYDRASE"/>
    <property type="match status" value="1"/>
</dbReference>
<proteinExistence type="inferred from homology"/>
<gene>
    <name evidence="8" type="ORF">A2557_02315</name>
</gene>
<keyword evidence="3 7" id="KW-0479">Metal-binding</keyword>
<evidence type="ECO:0000256" key="5">
    <source>
        <dbReference type="ARBA" id="ARBA00023239"/>
    </source>
</evidence>
<dbReference type="GO" id="GO:0004089">
    <property type="term" value="F:carbonate dehydratase activity"/>
    <property type="evidence" value="ECO:0007669"/>
    <property type="project" value="UniProtKB-EC"/>
</dbReference>
<evidence type="ECO:0000313" key="8">
    <source>
        <dbReference type="EMBL" id="OGH03338.1"/>
    </source>
</evidence>
<dbReference type="GO" id="GO:0015976">
    <property type="term" value="P:carbon utilization"/>
    <property type="evidence" value="ECO:0007669"/>
    <property type="project" value="InterPro"/>
</dbReference>
<evidence type="ECO:0000256" key="6">
    <source>
        <dbReference type="ARBA" id="ARBA00048348"/>
    </source>
</evidence>
<dbReference type="Proteomes" id="UP000177583">
    <property type="component" value="Unassembled WGS sequence"/>
</dbReference>
<dbReference type="Gene3D" id="3.40.1050.10">
    <property type="entry name" value="Carbonic anhydrase"/>
    <property type="match status" value="1"/>
</dbReference>
<dbReference type="EC" id="4.2.1.1" evidence="2"/>
<feature type="binding site" evidence="7">
    <location>
        <position position="41"/>
    </location>
    <ligand>
        <name>Zn(2+)</name>
        <dbReference type="ChEBI" id="CHEBI:29105"/>
    </ligand>
</feature>
<feature type="binding site" evidence="7">
    <location>
        <position position="39"/>
    </location>
    <ligand>
        <name>Zn(2+)</name>
        <dbReference type="ChEBI" id="CHEBI:29105"/>
    </ligand>
</feature>
<evidence type="ECO:0000313" key="9">
    <source>
        <dbReference type="Proteomes" id="UP000177583"/>
    </source>
</evidence>
<dbReference type="EMBL" id="MFNF01000017">
    <property type="protein sequence ID" value="OGH03338.1"/>
    <property type="molecule type" value="Genomic_DNA"/>
</dbReference>
<dbReference type="AlphaFoldDB" id="A0A1F6GYV8"/>
<comment type="caution">
    <text evidence="8">The sequence shown here is derived from an EMBL/GenBank/DDBJ whole genome shotgun (WGS) entry which is preliminary data.</text>
</comment>
<dbReference type="PROSITE" id="PS00704">
    <property type="entry name" value="PROK_CO2_ANHYDRASE_1"/>
    <property type="match status" value="1"/>
</dbReference>
<evidence type="ECO:0000256" key="3">
    <source>
        <dbReference type="ARBA" id="ARBA00022723"/>
    </source>
</evidence>
<evidence type="ECO:0000256" key="7">
    <source>
        <dbReference type="PIRSR" id="PIRSR601765-1"/>
    </source>
</evidence>
<feature type="binding site" evidence="7">
    <location>
        <position position="106"/>
    </location>
    <ligand>
        <name>Zn(2+)</name>
        <dbReference type="ChEBI" id="CHEBI:29105"/>
    </ligand>
</feature>
<comment type="similarity">
    <text evidence="1">Belongs to the beta-class carbonic anhydrase family.</text>
</comment>
<evidence type="ECO:0000256" key="4">
    <source>
        <dbReference type="ARBA" id="ARBA00022833"/>
    </source>
</evidence>
<keyword evidence="4 7" id="KW-0862">Zinc</keyword>
<evidence type="ECO:0000256" key="1">
    <source>
        <dbReference type="ARBA" id="ARBA00006217"/>
    </source>
</evidence>
<sequence>MKKLIQGIVEFRRNVQEGYREAFGRLATGQSPDTLFIACSDSRVVPNTFASTDPGDLFVLRNVGNLVPPCGQDGVSSSDESEAAAIEYSVESLSVQNIVVCGHSECAAMKALIDNRNKVKYPNLKSWLRHGDEAVQQLAAGIALDPTLAKHNQLSQLNVLLQMEHVKSYPAVKKRLEEGTLGVHGWWFDIAKADVYALDEGWKRFTLIDEEAAERIIRRLVP</sequence>
<name>A0A1F6GYV8_9PROT</name>
<protein>
    <recommendedName>
        <fullName evidence="2">carbonic anhydrase</fullName>
        <ecNumber evidence="2">4.2.1.1</ecNumber>
    </recommendedName>
</protein>
<dbReference type="SMART" id="SM00947">
    <property type="entry name" value="Pro_CA"/>
    <property type="match status" value="1"/>
</dbReference>
<comment type="cofactor">
    <cofactor evidence="7">
        <name>Zn(2+)</name>
        <dbReference type="ChEBI" id="CHEBI:29105"/>
    </cofactor>
    <text evidence="7">Binds 1 zinc ion per subunit.</text>
</comment>
<comment type="catalytic activity">
    <reaction evidence="6">
        <text>hydrogencarbonate + H(+) = CO2 + H2O</text>
        <dbReference type="Rhea" id="RHEA:10748"/>
        <dbReference type="ChEBI" id="CHEBI:15377"/>
        <dbReference type="ChEBI" id="CHEBI:15378"/>
        <dbReference type="ChEBI" id="CHEBI:16526"/>
        <dbReference type="ChEBI" id="CHEBI:17544"/>
        <dbReference type="EC" id="4.2.1.1"/>
    </reaction>
</comment>
<dbReference type="InterPro" id="IPR036874">
    <property type="entry name" value="Carbonic_anhydrase_sf"/>
</dbReference>
<dbReference type="PANTHER" id="PTHR11002:SF76">
    <property type="entry name" value="CARBONIC ANHYDRASE"/>
    <property type="match status" value="1"/>
</dbReference>
<dbReference type="InterPro" id="IPR045066">
    <property type="entry name" value="Beta_CA_cladeB"/>
</dbReference>
<dbReference type="GO" id="GO:0008270">
    <property type="term" value="F:zinc ion binding"/>
    <property type="evidence" value="ECO:0007669"/>
    <property type="project" value="InterPro"/>
</dbReference>
<evidence type="ECO:0000256" key="2">
    <source>
        <dbReference type="ARBA" id="ARBA00012925"/>
    </source>
</evidence>
<dbReference type="InterPro" id="IPR015892">
    <property type="entry name" value="Carbonic_anhydrase_CS"/>
</dbReference>
<dbReference type="Pfam" id="PF00484">
    <property type="entry name" value="Pro_CA"/>
    <property type="match status" value="1"/>
</dbReference>
<dbReference type="SUPFAM" id="SSF53056">
    <property type="entry name" value="beta-carbonic anhydrase, cab"/>
    <property type="match status" value="1"/>
</dbReference>
<accession>A0A1F6GYV8</accession>
<reference evidence="8 9" key="1">
    <citation type="journal article" date="2016" name="Nat. Commun.">
        <title>Thousands of microbial genomes shed light on interconnected biogeochemical processes in an aquifer system.</title>
        <authorList>
            <person name="Anantharaman K."/>
            <person name="Brown C.T."/>
            <person name="Hug L.A."/>
            <person name="Sharon I."/>
            <person name="Castelle C.J."/>
            <person name="Probst A.J."/>
            <person name="Thomas B.C."/>
            <person name="Singh A."/>
            <person name="Wilkins M.J."/>
            <person name="Karaoz U."/>
            <person name="Brodie E.L."/>
            <person name="Williams K.H."/>
            <person name="Hubbard S.S."/>
            <person name="Banfield J.F."/>
        </authorList>
    </citation>
    <scope>NUCLEOTIDE SEQUENCE [LARGE SCALE GENOMIC DNA]</scope>
</reference>